<feature type="domain" description="Right handed beta helix" evidence="3">
    <location>
        <begin position="368"/>
        <end position="524"/>
    </location>
</feature>
<dbReference type="OrthoDB" id="427974at2759"/>
<dbReference type="InterPro" id="IPR039448">
    <property type="entry name" value="Beta_helix"/>
</dbReference>
<dbReference type="InterPro" id="IPR012334">
    <property type="entry name" value="Pectin_lyas_fold"/>
</dbReference>
<name>A0A8J6CC23_DIALT</name>
<comment type="caution">
    <text evidence="4">The sequence shown here is derived from an EMBL/GenBank/DDBJ whole genome shotgun (WGS) entry which is preliminary data.</text>
</comment>
<dbReference type="PANTHER" id="PTHR22990:SF15">
    <property type="entry name" value="F-BOX ONLY PROTEIN 10"/>
    <property type="match status" value="1"/>
</dbReference>
<organism evidence="4 5">
    <name type="scientific">Diacronema lutheri</name>
    <name type="common">Unicellular marine alga</name>
    <name type="synonym">Monochrysis lutheri</name>
    <dbReference type="NCBI Taxonomy" id="2081491"/>
    <lineage>
        <taxon>Eukaryota</taxon>
        <taxon>Haptista</taxon>
        <taxon>Haptophyta</taxon>
        <taxon>Pavlovophyceae</taxon>
        <taxon>Pavlovales</taxon>
        <taxon>Pavlovaceae</taxon>
        <taxon>Diacronema</taxon>
    </lineage>
</organism>
<feature type="domain" description="Right handed beta helix" evidence="3">
    <location>
        <begin position="162"/>
        <end position="294"/>
    </location>
</feature>
<dbReference type="Proteomes" id="UP000751190">
    <property type="component" value="Unassembled WGS sequence"/>
</dbReference>
<sequence length="786" mass="80500">MRADDARALRVDDARAWGRISIGAQLRVPSHRCPTLGDAVRAASAGTEVLIAAGTYDEHVVLNKPIVLIGEASEVIISSLTVTANACDVLVEREAIQHRTAYAPQPGAHADDEPADPGAPLMTVAVHGVRLRGRDGRPSVELLHCGLHLERCMIGCLPGASNDGTCVRLGRGCAVVLEQCELRGGAYGVVALGGQATLNGCAFDGFSGAAVDVRENARVLLEQCELRGGAGLGARASQGAELHVADSSFRAHAMAAIEMSHAHRGSVVGCTFAHSRGSGVVLVECGAHVRIALNRLEQIITTAIGVHAHAGAPAVRDDEADGDALAEGAPVEGAPAPDARAPAPMMAGAWACEGPTVEGNTLRGCTVGVLCAGGGRLQPRVVRNTCSHCSLAGIELSDGSRALVEHNAVSESTMVGVLVTTGARPLLRHAAVRASGQAGLEVSERAHAHALSLELSANKGYGALVRGAGSRLHLRRARIVANRWQGVAVTDHARVTITESDVHDGRSSGIDIGKHCSAIVSRNAVRRNGISAAAHFKGRHKVFGDAPSAGIVIRASATPIVEGNVISSNMGAGVFADYGAGGRVVHNSFSRNELEAVHLRPEAHTHVEGNVQVETSDDDERGGPGDAAQRPTCASMPCAASGIRAAGGRPGAAWPDGQKAASARKSTEAGADVAHAVEAALVSAARKRAAERTAPVDAAMECGGGVPFGETYGRAVQPSEQTLKPRAADVRAKYEALKADKEIAWLMELAHEPHGAPAPGGGGNGPLAPGLAGPANGAGSEACAVQ</sequence>
<evidence type="ECO:0000313" key="4">
    <source>
        <dbReference type="EMBL" id="KAG8467109.1"/>
    </source>
</evidence>
<gene>
    <name evidence="4" type="ORF">KFE25_000425</name>
</gene>
<feature type="region of interest" description="Disordered" evidence="2">
    <location>
        <begin position="316"/>
        <end position="340"/>
    </location>
</feature>
<feature type="region of interest" description="Disordered" evidence="2">
    <location>
        <begin position="602"/>
        <end position="634"/>
    </location>
</feature>
<feature type="region of interest" description="Disordered" evidence="2">
    <location>
        <begin position="755"/>
        <end position="786"/>
    </location>
</feature>
<keyword evidence="1" id="KW-0677">Repeat</keyword>
<accession>A0A8J6CC23</accession>
<evidence type="ECO:0000256" key="1">
    <source>
        <dbReference type="ARBA" id="ARBA00022737"/>
    </source>
</evidence>
<dbReference type="AlphaFoldDB" id="A0A8J6CC23"/>
<dbReference type="InterPro" id="IPR051550">
    <property type="entry name" value="SCF-Subunits/Alg-Epimerases"/>
</dbReference>
<feature type="compositionally biased region" description="Low complexity" evidence="2">
    <location>
        <begin position="766"/>
        <end position="779"/>
    </location>
</feature>
<proteinExistence type="predicted"/>
<dbReference type="SMART" id="SM00710">
    <property type="entry name" value="PbH1"/>
    <property type="match status" value="10"/>
</dbReference>
<dbReference type="InterPro" id="IPR006626">
    <property type="entry name" value="PbH1"/>
</dbReference>
<dbReference type="PANTHER" id="PTHR22990">
    <property type="entry name" value="F-BOX ONLY PROTEIN"/>
    <property type="match status" value="1"/>
</dbReference>
<dbReference type="Gene3D" id="2.160.20.10">
    <property type="entry name" value="Single-stranded right-handed beta-helix, Pectin lyase-like"/>
    <property type="match status" value="3"/>
</dbReference>
<feature type="compositionally biased region" description="Low complexity" evidence="2">
    <location>
        <begin position="325"/>
        <end position="340"/>
    </location>
</feature>
<dbReference type="SUPFAM" id="SSF51126">
    <property type="entry name" value="Pectin lyase-like"/>
    <property type="match status" value="2"/>
</dbReference>
<protein>
    <recommendedName>
        <fullName evidence="3">Right handed beta helix domain-containing protein</fullName>
    </recommendedName>
</protein>
<reference evidence="4" key="1">
    <citation type="submission" date="2021-05" db="EMBL/GenBank/DDBJ databases">
        <title>The genome of the haptophyte Pavlova lutheri (Diacronema luteri, Pavlovales) - a model for lipid biosynthesis in eukaryotic algae.</title>
        <authorList>
            <person name="Hulatt C.J."/>
            <person name="Posewitz M.C."/>
        </authorList>
    </citation>
    <scope>NUCLEOTIDE SEQUENCE</scope>
    <source>
        <strain evidence="4">NIVA-4/92</strain>
    </source>
</reference>
<dbReference type="EMBL" id="JAGTXO010000006">
    <property type="protein sequence ID" value="KAG8467109.1"/>
    <property type="molecule type" value="Genomic_DNA"/>
</dbReference>
<dbReference type="Pfam" id="PF13229">
    <property type="entry name" value="Beta_helix"/>
    <property type="match status" value="2"/>
</dbReference>
<evidence type="ECO:0000259" key="3">
    <source>
        <dbReference type="Pfam" id="PF13229"/>
    </source>
</evidence>
<dbReference type="InterPro" id="IPR011050">
    <property type="entry name" value="Pectin_lyase_fold/virulence"/>
</dbReference>
<evidence type="ECO:0000256" key="2">
    <source>
        <dbReference type="SAM" id="MobiDB-lite"/>
    </source>
</evidence>
<keyword evidence="5" id="KW-1185">Reference proteome</keyword>
<dbReference type="OMA" id="QCELRGG"/>
<evidence type="ECO:0000313" key="5">
    <source>
        <dbReference type="Proteomes" id="UP000751190"/>
    </source>
</evidence>
<feature type="region of interest" description="Disordered" evidence="2">
    <location>
        <begin position="646"/>
        <end position="667"/>
    </location>
</feature>